<dbReference type="Proteomes" id="UP000193560">
    <property type="component" value="Unassembled WGS sequence"/>
</dbReference>
<dbReference type="GO" id="GO:0005543">
    <property type="term" value="F:phospholipid binding"/>
    <property type="evidence" value="ECO:0007669"/>
    <property type="project" value="TreeGrafter"/>
</dbReference>
<evidence type="ECO:0000259" key="7">
    <source>
        <dbReference type="PROSITE" id="PS51741"/>
    </source>
</evidence>
<keyword evidence="2" id="KW-0963">Cytoplasm</keyword>
<feature type="compositionally biased region" description="Polar residues" evidence="6">
    <location>
        <begin position="564"/>
        <end position="576"/>
    </location>
</feature>
<evidence type="ECO:0000313" key="9">
    <source>
        <dbReference type="Proteomes" id="UP000193560"/>
    </source>
</evidence>
<organism evidence="8 9">
    <name type="scientific">Absidia repens</name>
    <dbReference type="NCBI Taxonomy" id="90262"/>
    <lineage>
        <taxon>Eukaryota</taxon>
        <taxon>Fungi</taxon>
        <taxon>Fungi incertae sedis</taxon>
        <taxon>Mucoromycota</taxon>
        <taxon>Mucoromycotina</taxon>
        <taxon>Mucoromycetes</taxon>
        <taxon>Mucorales</taxon>
        <taxon>Cunninghamellaceae</taxon>
        <taxon>Absidia</taxon>
    </lineage>
</organism>
<feature type="region of interest" description="Disordered" evidence="6">
    <location>
        <begin position="662"/>
        <end position="745"/>
    </location>
</feature>
<dbReference type="SUPFAM" id="SSF103657">
    <property type="entry name" value="BAR/IMD domain-like"/>
    <property type="match status" value="1"/>
</dbReference>
<keyword evidence="4" id="KW-0206">Cytoskeleton</keyword>
<name>A0A1X2I475_9FUNG</name>
<dbReference type="InterPro" id="IPR031160">
    <property type="entry name" value="F_BAR_dom"/>
</dbReference>
<dbReference type="AlphaFoldDB" id="A0A1X2I475"/>
<dbReference type="GO" id="GO:0120104">
    <property type="term" value="C:mitotic actomyosin contractile ring, proximal layer"/>
    <property type="evidence" value="ECO:0007669"/>
    <property type="project" value="TreeGrafter"/>
</dbReference>
<feature type="compositionally biased region" description="Basic and acidic residues" evidence="6">
    <location>
        <begin position="368"/>
        <end position="396"/>
    </location>
</feature>
<feature type="region of interest" description="Disordered" evidence="6">
    <location>
        <begin position="345"/>
        <end position="410"/>
    </location>
</feature>
<evidence type="ECO:0000256" key="2">
    <source>
        <dbReference type="ARBA" id="ARBA00022490"/>
    </source>
</evidence>
<feature type="compositionally biased region" description="Polar residues" evidence="6">
    <location>
        <begin position="504"/>
        <end position="514"/>
    </location>
</feature>
<protein>
    <recommendedName>
        <fullName evidence="7">F-BAR domain-containing protein</fullName>
    </recommendedName>
</protein>
<dbReference type="PANTHER" id="PTHR23065:SF7">
    <property type="entry name" value="NOSTRIN, ISOFORM H"/>
    <property type="match status" value="1"/>
</dbReference>
<keyword evidence="9" id="KW-1185">Reference proteome</keyword>
<dbReference type="OrthoDB" id="5971719at2759"/>
<dbReference type="GO" id="GO:0009898">
    <property type="term" value="C:cytoplasmic side of plasma membrane"/>
    <property type="evidence" value="ECO:0007669"/>
    <property type="project" value="TreeGrafter"/>
</dbReference>
<feature type="region of interest" description="Disordered" evidence="6">
    <location>
        <begin position="284"/>
        <end position="332"/>
    </location>
</feature>
<dbReference type="EMBL" id="MCGE01000029">
    <property type="protein sequence ID" value="ORZ08880.1"/>
    <property type="molecule type" value="Genomic_DNA"/>
</dbReference>
<gene>
    <name evidence="8" type="ORF">BCR42DRAFT_455235</name>
</gene>
<comment type="subcellular location">
    <subcellularLocation>
        <location evidence="1">Cytoplasm</location>
        <location evidence="1">Cytoskeleton</location>
    </subcellularLocation>
</comment>
<dbReference type="InterPro" id="IPR027267">
    <property type="entry name" value="AH/BAR_dom_sf"/>
</dbReference>
<dbReference type="PROSITE" id="PS51741">
    <property type="entry name" value="F_BAR"/>
    <property type="match status" value="1"/>
</dbReference>
<keyword evidence="5" id="KW-0175">Coiled coil</keyword>
<proteinExistence type="predicted"/>
<accession>A0A1X2I475</accession>
<evidence type="ECO:0000256" key="3">
    <source>
        <dbReference type="ARBA" id="ARBA00022553"/>
    </source>
</evidence>
<feature type="compositionally biased region" description="Acidic residues" evidence="6">
    <location>
        <begin position="346"/>
        <end position="365"/>
    </location>
</feature>
<keyword evidence="3" id="KW-0597">Phosphoprotein</keyword>
<evidence type="ECO:0000313" key="8">
    <source>
        <dbReference type="EMBL" id="ORZ08880.1"/>
    </source>
</evidence>
<feature type="domain" description="F-BAR" evidence="7">
    <location>
        <begin position="5"/>
        <end position="253"/>
    </location>
</feature>
<evidence type="ECO:0000256" key="6">
    <source>
        <dbReference type="SAM" id="MobiDB-lite"/>
    </source>
</evidence>
<feature type="region of interest" description="Disordered" evidence="6">
    <location>
        <begin position="797"/>
        <end position="817"/>
    </location>
</feature>
<evidence type="ECO:0000256" key="4">
    <source>
        <dbReference type="ARBA" id="ARBA00023212"/>
    </source>
</evidence>
<feature type="region of interest" description="Disordered" evidence="6">
    <location>
        <begin position="608"/>
        <end position="646"/>
    </location>
</feature>
<dbReference type="STRING" id="90262.A0A1X2I475"/>
<dbReference type="GO" id="GO:0007010">
    <property type="term" value="P:cytoskeleton organization"/>
    <property type="evidence" value="ECO:0007669"/>
    <property type="project" value="TreeGrafter"/>
</dbReference>
<evidence type="ECO:0000256" key="5">
    <source>
        <dbReference type="PROSITE-ProRule" id="PRU01077"/>
    </source>
</evidence>
<dbReference type="PANTHER" id="PTHR23065">
    <property type="entry name" value="PROLINE-SERINE-THREONINE PHOSPHATASE INTERACTING PROTEIN 1"/>
    <property type="match status" value="1"/>
</dbReference>
<evidence type="ECO:0000256" key="1">
    <source>
        <dbReference type="ARBA" id="ARBA00004245"/>
    </source>
</evidence>
<comment type="caution">
    <text evidence="8">The sequence shown here is derived from an EMBL/GenBank/DDBJ whole genome shotgun (WGS) entry which is preliminary data.</text>
</comment>
<reference evidence="8 9" key="1">
    <citation type="submission" date="2016-07" db="EMBL/GenBank/DDBJ databases">
        <title>Pervasive Adenine N6-methylation of Active Genes in Fungi.</title>
        <authorList>
            <consortium name="DOE Joint Genome Institute"/>
            <person name="Mondo S.J."/>
            <person name="Dannebaum R.O."/>
            <person name="Kuo R.C."/>
            <person name="Labutti K."/>
            <person name="Haridas S."/>
            <person name="Kuo A."/>
            <person name="Salamov A."/>
            <person name="Ahrendt S.R."/>
            <person name="Lipzen A."/>
            <person name="Sullivan W."/>
            <person name="Andreopoulos W.B."/>
            <person name="Clum A."/>
            <person name="Lindquist E."/>
            <person name="Daum C."/>
            <person name="Ramamoorthy G.K."/>
            <person name="Gryganskyi A."/>
            <person name="Culley D."/>
            <person name="Magnuson J.K."/>
            <person name="James T.Y."/>
            <person name="O'Malley M.A."/>
            <person name="Stajich J.E."/>
            <person name="Spatafora J.W."/>
            <person name="Visel A."/>
            <person name="Grigoriev I.V."/>
        </authorList>
    </citation>
    <scope>NUCLEOTIDE SEQUENCE [LARGE SCALE GENOMIC DNA]</scope>
    <source>
        <strain evidence="8 9">NRRL 1336</strain>
    </source>
</reference>
<feature type="region of interest" description="Disordered" evidence="6">
    <location>
        <begin position="504"/>
        <end position="591"/>
    </location>
</feature>
<dbReference type="Gene3D" id="1.20.1270.60">
    <property type="entry name" value="Arfaptin homology (AH) domain/BAR domain"/>
    <property type="match status" value="1"/>
</dbReference>
<sequence length="829" mass="93393">MTRNYTFSGYFWEHQNHNGVVTLVDRMRMGKQTCEKLKAAYEIRVLSEENHADALFQMASNLQTCNESGQLGQVLNTTQEQWTLLANAHVQTAKDLNSAVILPLATLLTKQKQLRRQLQANVTKFYNNRQLQTHCVLRARDRYNAECTKANEIMQQSSGKEKHLTYKRANAVIKKFQQAYDDSMADLKMVTEEWNKQWQNTCQEFELLEEERLSFLQSNIYTCNDVLSGTLNGSAEAYEKIGNAVDLMDVDADLDDFVQKNGGVTTIPDAMDYIKLYVLHETTKSQDNDDSQLEAATTTDSVPHKSALINNEPYPKMESKENVTTDMTDTTDNTASLMVGRMEMYNSDDDDYTDSDYDDDGDDYSDGNNDHGDKNDAPSDNTTDHPQCDESNDYHNDIGAYQQDDNSENYTGMANERLHDQHLKYYYDHDHPSNDLTHHLNETSDAATSGYTGADDEYQLTDSEGREPLEGLGIEATDDKLHWGNLDNGLESYSEEHIDKQLNQQHRNSRSNYSEYFDDGSNADNILIPSERPEDGSTMGISQVTRVTGPRSPTEPRQQRSIDTEINNAPKGSTIEQKPRRQPPSINTHYLENDSYHSSAAHYNVRREQQPAPPVPQHHNTSKLPADLPEDTDAMISTPASPSSMRVNEELDDMLRQLEQQTLTKPDKSALGSRSLTKKKQPSSGRVRLSGVRPRAPKPKPGQKLLKELAGIDATLGGSNGKGDGKNTPLDEWPLHASPSSSLTSHKDFFDPFSSLATMSSNSLSIARSAPSAAQAQRQQQKQEKWMLDEVTQVMRQNNDNNVNNIKRRPLPDRPMNSTILQAENNIKS</sequence>